<dbReference type="InterPro" id="IPR036179">
    <property type="entry name" value="Ig-like_dom_sf"/>
</dbReference>
<dbReference type="InterPro" id="IPR007110">
    <property type="entry name" value="Ig-like_dom"/>
</dbReference>
<evidence type="ECO:0000256" key="12">
    <source>
        <dbReference type="ARBA" id="ARBA00023288"/>
    </source>
</evidence>
<feature type="chain" id="PRO_5046963702" description="Ig-like domain-containing protein" evidence="15">
    <location>
        <begin position="25"/>
        <end position="236"/>
    </location>
</feature>
<evidence type="ECO:0000256" key="8">
    <source>
        <dbReference type="ARBA" id="ARBA00023136"/>
    </source>
</evidence>
<dbReference type="Pfam" id="PF07686">
    <property type="entry name" value="V-set"/>
    <property type="match status" value="1"/>
</dbReference>
<evidence type="ECO:0000256" key="10">
    <source>
        <dbReference type="ARBA" id="ARBA00023157"/>
    </source>
</evidence>
<keyword evidence="13" id="KW-0393">Immunoglobulin domain</keyword>
<evidence type="ECO:0000256" key="5">
    <source>
        <dbReference type="ARBA" id="ARBA00022859"/>
    </source>
</evidence>
<keyword evidence="10" id="KW-1015">Disulfide bond</keyword>
<dbReference type="PANTHER" id="PTHR10441:SF2">
    <property type="entry name" value="T-CELL SURFACE GLYCOPROTEIN CD8 ALPHA CHAIN"/>
    <property type="match status" value="1"/>
</dbReference>
<feature type="transmembrane region" description="Helical" evidence="14">
    <location>
        <begin position="180"/>
        <end position="202"/>
    </location>
</feature>
<feature type="transmembrane region" description="Helical" evidence="14">
    <location>
        <begin position="209"/>
        <end position="227"/>
    </location>
</feature>
<gene>
    <name evidence="17" type="ORF">RIMI_LOCUS7353079</name>
</gene>
<dbReference type="InterPro" id="IPR013783">
    <property type="entry name" value="Ig-like_fold"/>
</dbReference>
<dbReference type="Gene3D" id="2.60.40.10">
    <property type="entry name" value="Immunoglobulins"/>
    <property type="match status" value="1"/>
</dbReference>
<evidence type="ECO:0000256" key="11">
    <source>
        <dbReference type="ARBA" id="ARBA00023180"/>
    </source>
</evidence>
<keyword evidence="12" id="KW-0449">Lipoprotein</keyword>
<evidence type="ECO:0000256" key="9">
    <source>
        <dbReference type="ARBA" id="ARBA00023139"/>
    </source>
</evidence>
<keyword evidence="3 14" id="KW-0812">Transmembrane</keyword>
<keyword evidence="6 14" id="KW-1133">Transmembrane helix</keyword>
<proteinExistence type="predicted"/>
<keyword evidence="5" id="KW-0391">Immunity</keyword>
<accession>A0ABN9LFD1</accession>
<dbReference type="Proteomes" id="UP001176940">
    <property type="component" value="Unassembled WGS sequence"/>
</dbReference>
<reference evidence="17" key="1">
    <citation type="submission" date="2023-07" db="EMBL/GenBank/DDBJ databases">
        <authorList>
            <person name="Stuckert A."/>
        </authorList>
    </citation>
    <scope>NUCLEOTIDE SEQUENCE</scope>
</reference>
<evidence type="ECO:0000256" key="13">
    <source>
        <dbReference type="ARBA" id="ARBA00023319"/>
    </source>
</evidence>
<keyword evidence="9" id="KW-0564">Palmitate</keyword>
<comment type="caution">
    <text evidence="17">The sequence shown here is derived from an EMBL/GenBank/DDBJ whole genome shotgun (WGS) entry which is preliminary data.</text>
</comment>
<evidence type="ECO:0000256" key="7">
    <source>
        <dbReference type="ARBA" id="ARBA00023130"/>
    </source>
</evidence>
<keyword evidence="11" id="KW-0325">Glycoprotein</keyword>
<dbReference type="PANTHER" id="PTHR10441">
    <property type="entry name" value="CD8 ALPHA CHAIN"/>
    <property type="match status" value="1"/>
</dbReference>
<evidence type="ECO:0000256" key="1">
    <source>
        <dbReference type="ARBA" id="ARBA00004251"/>
    </source>
</evidence>
<sequence>MVSHTMLPITFLPILLCLFLCTHQLKLTSETLPPVGSKPMKLQCEMEGSEDANVGVFWFRHKKGDKSPVSIVYVSSTGRSTYKEQNDKNRFKVSVSGIQYKLEIEKFEATDEGTYYCLINKNSILHISPGLKVIYPEVTTPKPKSTKAPPARTTAGDSCNCPTGSIEDKGTKPLALSCDLYVWLPLAGLCGFLLICLVITSIMLCCRKIFYIIYLFNSIIYLPIYTVKYGRTPEMR</sequence>
<dbReference type="EMBL" id="CAUEEQ010013877">
    <property type="protein sequence ID" value="CAJ0937862.1"/>
    <property type="molecule type" value="Genomic_DNA"/>
</dbReference>
<keyword evidence="4 15" id="KW-0732">Signal</keyword>
<dbReference type="InterPro" id="IPR015468">
    <property type="entry name" value="CD8_asu"/>
</dbReference>
<keyword evidence="7" id="KW-1064">Adaptive immunity</keyword>
<protein>
    <recommendedName>
        <fullName evidence="16">Ig-like domain-containing protein</fullName>
    </recommendedName>
</protein>
<dbReference type="InterPro" id="IPR013106">
    <property type="entry name" value="Ig_V-set"/>
</dbReference>
<evidence type="ECO:0000313" key="18">
    <source>
        <dbReference type="Proteomes" id="UP001176940"/>
    </source>
</evidence>
<evidence type="ECO:0000256" key="2">
    <source>
        <dbReference type="ARBA" id="ARBA00022475"/>
    </source>
</evidence>
<keyword evidence="2" id="KW-1003">Cell membrane</keyword>
<dbReference type="PROSITE" id="PS50835">
    <property type="entry name" value="IG_LIKE"/>
    <property type="match status" value="1"/>
</dbReference>
<organism evidence="17 18">
    <name type="scientific">Ranitomeya imitator</name>
    <name type="common">mimic poison frog</name>
    <dbReference type="NCBI Taxonomy" id="111125"/>
    <lineage>
        <taxon>Eukaryota</taxon>
        <taxon>Metazoa</taxon>
        <taxon>Chordata</taxon>
        <taxon>Craniata</taxon>
        <taxon>Vertebrata</taxon>
        <taxon>Euteleostomi</taxon>
        <taxon>Amphibia</taxon>
        <taxon>Batrachia</taxon>
        <taxon>Anura</taxon>
        <taxon>Neobatrachia</taxon>
        <taxon>Hyloidea</taxon>
        <taxon>Dendrobatidae</taxon>
        <taxon>Dendrobatinae</taxon>
        <taxon>Ranitomeya</taxon>
    </lineage>
</organism>
<evidence type="ECO:0000256" key="3">
    <source>
        <dbReference type="ARBA" id="ARBA00022692"/>
    </source>
</evidence>
<evidence type="ECO:0000256" key="6">
    <source>
        <dbReference type="ARBA" id="ARBA00022989"/>
    </source>
</evidence>
<keyword evidence="8 14" id="KW-0472">Membrane</keyword>
<dbReference type="SUPFAM" id="SSF48726">
    <property type="entry name" value="Immunoglobulin"/>
    <property type="match status" value="1"/>
</dbReference>
<feature type="signal peptide" evidence="15">
    <location>
        <begin position="1"/>
        <end position="24"/>
    </location>
</feature>
<keyword evidence="18" id="KW-1185">Reference proteome</keyword>
<evidence type="ECO:0000313" key="17">
    <source>
        <dbReference type="EMBL" id="CAJ0937862.1"/>
    </source>
</evidence>
<dbReference type="SMART" id="SM00406">
    <property type="entry name" value="IGv"/>
    <property type="match status" value="1"/>
</dbReference>
<comment type="subcellular location">
    <subcellularLocation>
        <location evidence="1">Cell membrane</location>
        <topology evidence="1">Single-pass type I membrane protein</topology>
    </subcellularLocation>
</comment>
<evidence type="ECO:0000259" key="16">
    <source>
        <dbReference type="PROSITE" id="PS50835"/>
    </source>
</evidence>
<feature type="domain" description="Ig-like" evidence="16">
    <location>
        <begin position="13"/>
        <end position="128"/>
    </location>
</feature>
<evidence type="ECO:0000256" key="15">
    <source>
        <dbReference type="SAM" id="SignalP"/>
    </source>
</evidence>
<name>A0ABN9LFD1_9NEOB</name>
<evidence type="ECO:0000256" key="4">
    <source>
        <dbReference type="ARBA" id="ARBA00022729"/>
    </source>
</evidence>
<evidence type="ECO:0000256" key="14">
    <source>
        <dbReference type="SAM" id="Phobius"/>
    </source>
</evidence>